<dbReference type="Gene3D" id="3.20.20.80">
    <property type="entry name" value="Glycosidases"/>
    <property type="match status" value="1"/>
</dbReference>
<evidence type="ECO:0000256" key="6">
    <source>
        <dbReference type="RuleBase" id="RU361188"/>
    </source>
</evidence>
<name>A0AAN9AG55_HALRR</name>
<comment type="catalytic activity">
    <reaction evidence="1">
        <text>a beta-D-glucosyl-(1&lt;-&gt;1')-N-acylsphing-4-enine + H2O = an N-acylsphing-4-enine + D-glucose</text>
        <dbReference type="Rhea" id="RHEA:13269"/>
        <dbReference type="ChEBI" id="CHEBI:4167"/>
        <dbReference type="ChEBI" id="CHEBI:15377"/>
        <dbReference type="ChEBI" id="CHEBI:22801"/>
        <dbReference type="ChEBI" id="CHEBI:52639"/>
        <dbReference type="EC" id="3.2.1.45"/>
    </reaction>
    <physiologicalReaction direction="left-to-right" evidence="1">
        <dbReference type="Rhea" id="RHEA:13270"/>
    </physiologicalReaction>
</comment>
<sequence length="164" mass="18262">MLSSAGWGISRQERVLGAWWNGERYASNMIDDFNHWSTGWVDWNMALSMLGGPSWVGNSVTSPIIVDKDSGEFFKQPMYYVMGHFSKYIKRGSVRIYSGISGSQNFKSVAFHRPNDNISIIVLLNSGDSTEAVSVDLGNSVDFINFDMTEKSVVTILSNKPTFG</sequence>
<organism evidence="9 10">
    <name type="scientific">Halocaridina rubra</name>
    <name type="common">Hawaiian red shrimp</name>
    <dbReference type="NCBI Taxonomy" id="373956"/>
    <lineage>
        <taxon>Eukaryota</taxon>
        <taxon>Metazoa</taxon>
        <taxon>Ecdysozoa</taxon>
        <taxon>Arthropoda</taxon>
        <taxon>Crustacea</taxon>
        <taxon>Multicrustacea</taxon>
        <taxon>Malacostraca</taxon>
        <taxon>Eumalacostraca</taxon>
        <taxon>Eucarida</taxon>
        <taxon>Decapoda</taxon>
        <taxon>Pleocyemata</taxon>
        <taxon>Caridea</taxon>
        <taxon>Atyoidea</taxon>
        <taxon>Atyidae</taxon>
        <taxon>Halocaridina</taxon>
    </lineage>
</organism>
<dbReference type="GO" id="GO:0006680">
    <property type="term" value="P:glucosylceramide catabolic process"/>
    <property type="evidence" value="ECO:0007669"/>
    <property type="project" value="TreeGrafter"/>
</dbReference>
<evidence type="ECO:0000259" key="8">
    <source>
        <dbReference type="Pfam" id="PF17189"/>
    </source>
</evidence>
<evidence type="ECO:0000256" key="4">
    <source>
        <dbReference type="ARBA" id="ARBA00022729"/>
    </source>
</evidence>
<evidence type="ECO:0000313" key="9">
    <source>
        <dbReference type="EMBL" id="KAK7086280.1"/>
    </source>
</evidence>
<comment type="similarity">
    <text evidence="2 6">Belongs to the glycosyl hydrolase 30 family.</text>
</comment>
<evidence type="ECO:0000256" key="2">
    <source>
        <dbReference type="ARBA" id="ARBA00005382"/>
    </source>
</evidence>
<keyword evidence="6" id="KW-0443">Lipid metabolism</keyword>
<gene>
    <name evidence="9" type="ORF">SK128_027484</name>
</gene>
<proteinExistence type="inferred from homology"/>
<dbReference type="InterPro" id="IPR001139">
    <property type="entry name" value="Glyco_hydro_30"/>
</dbReference>
<dbReference type="PANTHER" id="PTHR11069:SF23">
    <property type="entry name" value="LYSOSOMAL ACID GLUCOSYLCERAMIDASE"/>
    <property type="match status" value="1"/>
</dbReference>
<protein>
    <recommendedName>
        <fullName evidence="3 6">Glucosylceramidase</fullName>
        <ecNumber evidence="3 6">3.2.1.45</ecNumber>
    </recommendedName>
</protein>
<keyword evidence="5 6" id="KW-0378">Hydrolase</keyword>
<keyword evidence="6" id="KW-0746">Sphingolipid metabolism</keyword>
<dbReference type="SUPFAM" id="SSF51445">
    <property type="entry name" value="(Trans)glycosidases"/>
    <property type="match status" value="1"/>
</dbReference>
<keyword evidence="4" id="KW-0732">Signal</keyword>
<keyword evidence="10" id="KW-1185">Reference proteome</keyword>
<evidence type="ECO:0000313" key="10">
    <source>
        <dbReference type="Proteomes" id="UP001381693"/>
    </source>
</evidence>
<feature type="domain" description="Glycosyl hydrolase family 30 TIM-barrel" evidence="7">
    <location>
        <begin position="4"/>
        <end position="89"/>
    </location>
</feature>
<dbReference type="EC" id="3.2.1.45" evidence="3 6"/>
<dbReference type="PANTHER" id="PTHR11069">
    <property type="entry name" value="GLUCOSYLCERAMIDASE"/>
    <property type="match status" value="1"/>
</dbReference>
<feature type="domain" description="Glycosyl hydrolase family 30 beta sandwich" evidence="8">
    <location>
        <begin position="92"/>
        <end position="156"/>
    </location>
</feature>
<dbReference type="InterPro" id="IPR033453">
    <property type="entry name" value="Glyco_hydro_30_TIM-barrel"/>
</dbReference>
<dbReference type="GO" id="GO:0004348">
    <property type="term" value="F:glucosylceramidase activity"/>
    <property type="evidence" value="ECO:0007669"/>
    <property type="project" value="UniProtKB-EC"/>
</dbReference>
<keyword evidence="6" id="KW-0326">Glycosidase</keyword>
<dbReference type="GO" id="GO:0016020">
    <property type="term" value="C:membrane"/>
    <property type="evidence" value="ECO:0007669"/>
    <property type="project" value="GOC"/>
</dbReference>
<dbReference type="Proteomes" id="UP001381693">
    <property type="component" value="Unassembled WGS sequence"/>
</dbReference>
<dbReference type="InterPro" id="IPR033452">
    <property type="entry name" value="GH30_C"/>
</dbReference>
<evidence type="ECO:0000256" key="1">
    <source>
        <dbReference type="ARBA" id="ARBA00001013"/>
    </source>
</evidence>
<dbReference type="Pfam" id="PF02055">
    <property type="entry name" value="Glyco_hydro_30"/>
    <property type="match status" value="1"/>
</dbReference>
<evidence type="ECO:0000259" key="7">
    <source>
        <dbReference type="Pfam" id="PF02055"/>
    </source>
</evidence>
<comment type="caution">
    <text evidence="9">The sequence shown here is derived from an EMBL/GenBank/DDBJ whole genome shotgun (WGS) entry which is preliminary data.</text>
</comment>
<accession>A0AAN9AG55</accession>
<evidence type="ECO:0000256" key="5">
    <source>
        <dbReference type="ARBA" id="ARBA00022801"/>
    </source>
</evidence>
<dbReference type="EMBL" id="JAXCGZ010000265">
    <property type="protein sequence ID" value="KAK7086280.1"/>
    <property type="molecule type" value="Genomic_DNA"/>
</dbReference>
<dbReference type="Pfam" id="PF17189">
    <property type="entry name" value="Glyco_hydro_30C"/>
    <property type="match status" value="1"/>
</dbReference>
<evidence type="ECO:0000256" key="3">
    <source>
        <dbReference type="ARBA" id="ARBA00012658"/>
    </source>
</evidence>
<reference evidence="9 10" key="1">
    <citation type="submission" date="2023-11" db="EMBL/GenBank/DDBJ databases">
        <title>Halocaridina rubra genome assembly.</title>
        <authorList>
            <person name="Smith C."/>
        </authorList>
    </citation>
    <scope>NUCLEOTIDE SEQUENCE [LARGE SCALE GENOMIC DNA]</scope>
    <source>
        <strain evidence="9">EP-1</strain>
        <tissue evidence="9">Whole</tissue>
    </source>
</reference>
<dbReference type="AlphaFoldDB" id="A0AAN9AG55"/>
<dbReference type="InterPro" id="IPR017853">
    <property type="entry name" value="GH"/>
</dbReference>